<dbReference type="InterPro" id="IPR005794">
    <property type="entry name" value="Fmt"/>
</dbReference>
<dbReference type="PANTHER" id="PTHR11138:SF5">
    <property type="entry name" value="METHIONYL-TRNA FORMYLTRANSFERASE, MITOCHONDRIAL"/>
    <property type="match status" value="1"/>
</dbReference>
<dbReference type="Proteomes" id="UP001589862">
    <property type="component" value="Unassembled WGS sequence"/>
</dbReference>
<dbReference type="SUPFAM" id="SSF50486">
    <property type="entry name" value="FMT C-terminal domain-like"/>
    <property type="match status" value="1"/>
</dbReference>
<dbReference type="NCBIfam" id="TIGR00460">
    <property type="entry name" value="fmt"/>
    <property type="match status" value="1"/>
</dbReference>
<comment type="catalytic activity">
    <reaction evidence="5">
        <text>L-methionyl-tRNA(fMet) + (6R)-10-formyltetrahydrofolate = N-formyl-L-methionyl-tRNA(fMet) + (6S)-5,6,7,8-tetrahydrofolate + H(+)</text>
        <dbReference type="Rhea" id="RHEA:24380"/>
        <dbReference type="Rhea" id="RHEA-COMP:9952"/>
        <dbReference type="Rhea" id="RHEA-COMP:9953"/>
        <dbReference type="ChEBI" id="CHEBI:15378"/>
        <dbReference type="ChEBI" id="CHEBI:57453"/>
        <dbReference type="ChEBI" id="CHEBI:78530"/>
        <dbReference type="ChEBI" id="CHEBI:78844"/>
        <dbReference type="ChEBI" id="CHEBI:195366"/>
        <dbReference type="EC" id="2.1.2.9"/>
    </reaction>
</comment>
<comment type="function">
    <text evidence="5">Attaches a formyl group to the free amino group of methionyl-tRNA(fMet). The formyl group appears to play a dual role in the initiator identity of N-formylmethionyl-tRNA by promoting its recognition by IF2 and preventing the misappropriation of this tRNA by the elongation apparatus.</text>
</comment>
<dbReference type="PANTHER" id="PTHR11138">
    <property type="entry name" value="METHIONYL-TRNA FORMYLTRANSFERASE"/>
    <property type="match status" value="1"/>
</dbReference>
<feature type="domain" description="Formyl transferase N-terminal" evidence="6">
    <location>
        <begin position="8"/>
        <end position="179"/>
    </location>
</feature>
<comment type="similarity">
    <text evidence="1 5">Belongs to the Fmt family.</text>
</comment>
<sequence length="314" mass="32762">MTAKDPIIFAGTPPLAADALNTLLEAGINVAAVLTRTDAPVGRKRVLTPSPVAQVAEEHGLPVIKADRIDEQAHNAIKDSGAKLGVVVAYGALLKQHTLDALPHGWVNLHYSLLPAYRGAAPVQRAMIAGEQTTGISVFKLTTGLDTGPLVYQQEVAIPAGINAGDFLNELTATGAAALTELVPQLLAGTVTYTEQSGDVSHAPKLSKEDGLIDFDETTVLVAGRINGTSPTPGAWAYFADKPIKFFSALPVPAEAGLSAGDFDATKDGIVVGTADGALFLSTVQPAGKRAMSASDWVRGVTTDKHFHTRLKES</sequence>
<keyword evidence="3 5" id="KW-0808">Transferase</keyword>
<comment type="caution">
    <text evidence="8">The sequence shown here is derived from an EMBL/GenBank/DDBJ whole genome shotgun (WGS) entry which is preliminary data.</text>
</comment>
<dbReference type="RefSeq" id="WP_377457317.1">
    <property type="nucleotide sequence ID" value="NZ_JBHLUB010000001.1"/>
</dbReference>
<reference evidence="8 9" key="1">
    <citation type="submission" date="2024-09" db="EMBL/GenBank/DDBJ databases">
        <authorList>
            <person name="Sun Q."/>
            <person name="Mori K."/>
        </authorList>
    </citation>
    <scope>NUCLEOTIDE SEQUENCE [LARGE SCALE GENOMIC DNA]</scope>
    <source>
        <strain evidence="8 9">NCAIM B.02604</strain>
    </source>
</reference>
<proteinExistence type="inferred from homology"/>
<keyword evidence="4 5" id="KW-0648">Protein biosynthesis</keyword>
<feature type="domain" description="Formyl transferase C-terminal" evidence="7">
    <location>
        <begin position="205"/>
        <end position="300"/>
    </location>
</feature>
<dbReference type="InterPro" id="IPR041711">
    <property type="entry name" value="Met-tRNA-FMT_N"/>
</dbReference>
<feature type="binding site" evidence="5">
    <location>
        <begin position="112"/>
        <end position="115"/>
    </location>
    <ligand>
        <name>(6S)-5,6,7,8-tetrahydrofolate</name>
        <dbReference type="ChEBI" id="CHEBI:57453"/>
    </ligand>
</feature>
<evidence type="ECO:0000256" key="4">
    <source>
        <dbReference type="ARBA" id="ARBA00022917"/>
    </source>
</evidence>
<name>A0ABV6P7U9_9MICC</name>
<evidence type="ECO:0000259" key="6">
    <source>
        <dbReference type="Pfam" id="PF00551"/>
    </source>
</evidence>
<evidence type="ECO:0000256" key="2">
    <source>
        <dbReference type="ARBA" id="ARBA00012261"/>
    </source>
</evidence>
<evidence type="ECO:0000256" key="1">
    <source>
        <dbReference type="ARBA" id="ARBA00010699"/>
    </source>
</evidence>
<evidence type="ECO:0000256" key="3">
    <source>
        <dbReference type="ARBA" id="ARBA00022679"/>
    </source>
</evidence>
<dbReference type="GO" id="GO:0004479">
    <property type="term" value="F:methionyl-tRNA formyltransferase activity"/>
    <property type="evidence" value="ECO:0007669"/>
    <property type="project" value="UniProtKB-EC"/>
</dbReference>
<evidence type="ECO:0000313" key="8">
    <source>
        <dbReference type="EMBL" id="MFC0580908.1"/>
    </source>
</evidence>
<dbReference type="CDD" id="cd08646">
    <property type="entry name" value="FMT_core_Met-tRNA-FMT_N"/>
    <property type="match status" value="1"/>
</dbReference>
<protein>
    <recommendedName>
        <fullName evidence="2 5">Methionyl-tRNA formyltransferase</fullName>
        <ecNumber evidence="2 5">2.1.2.9</ecNumber>
    </recommendedName>
</protein>
<dbReference type="InterPro" id="IPR011034">
    <property type="entry name" value="Formyl_transferase-like_C_sf"/>
</dbReference>
<dbReference type="EC" id="2.1.2.9" evidence="2 5"/>
<dbReference type="InterPro" id="IPR002376">
    <property type="entry name" value="Formyl_transf_N"/>
</dbReference>
<dbReference type="Pfam" id="PF02911">
    <property type="entry name" value="Formyl_trans_C"/>
    <property type="match status" value="1"/>
</dbReference>
<dbReference type="EMBL" id="JBHLUB010000001">
    <property type="protein sequence ID" value="MFC0580908.1"/>
    <property type="molecule type" value="Genomic_DNA"/>
</dbReference>
<keyword evidence="9" id="KW-1185">Reference proteome</keyword>
<dbReference type="Gene3D" id="3.40.50.12230">
    <property type="match status" value="1"/>
</dbReference>
<organism evidence="8 9">
    <name type="scientific">Micrococcoides hystricis</name>
    <dbReference type="NCBI Taxonomy" id="1572761"/>
    <lineage>
        <taxon>Bacteria</taxon>
        <taxon>Bacillati</taxon>
        <taxon>Actinomycetota</taxon>
        <taxon>Actinomycetes</taxon>
        <taxon>Micrococcales</taxon>
        <taxon>Micrococcaceae</taxon>
        <taxon>Micrococcoides</taxon>
    </lineage>
</organism>
<gene>
    <name evidence="5 8" type="primary">fmt</name>
    <name evidence="8" type="ORF">ACFFFR_00705</name>
</gene>
<dbReference type="InterPro" id="IPR044135">
    <property type="entry name" value="Met-tRNA-FMT_C"/>
</dbReference>
<evidence type="ECO:0000256" key="5">
    <source>
        <dbReference type="HAMAP-Rule" id="MF_00182"/>
    </source>
</evidence>
<dbReference type="SUPFAM" id="SSF53328">
    <property type="entry name" value="Formyltransferase"/>
    <property type="match status" value="1"/>
</dbReference>
<accession>A0ABV6P7U9</accession>
<dbReference type="InterPro" id="IPR036477">
    <property type="entry name" value="Formyl_transf_N_sf"/>
</dbReference>
<evidence type="ECO:0000259" key="7">
    <source>
        <dbReference type="Pfam" id="PF02911"/>
    </source>
</evidence>
<dbReference type="CDD" id="cd08704">
    <property type="entry name" value="Met_tRNA_FMT_C"/>
    <property type="match status" value="1"/>
</dbReference>
<dbReference type="InterPro" id="IPR005793">
    <property type="entry name" value="Formyl_trans_C"/>
</dbReference>
<evidence type="ECO:0000313" key="9">
    <source>
        <dbReference type="Proteomes" id="UP001589862"/>
    </source>
</evidence>
<dbReference type="HAMAP" id="MF_00182">
    <property type="entry name" value="Formyl_trans"/>
    <property type="match status" value="1"/>
</dbReference>
<dbReference type="Pfam" id="PF00551">
    <property type="entry name" value="Formyl_trans_N"/>
    <property type="match status" value="1"/>
</dbReference>